<protein>
    <recommendedName>
        <fullName evidence="6">Gustatory receptor</fullName>
    </recommendedName>
</protein>
<evidence type="ECO:0000256" key="2">
    <source>
        <dbReference type="ARBA" id="ARBA00022475"/>
    </source>
</evidence>
<dbReference type="InterPro" id="IPR013604">
    <property type="entry name" value="7TM_chemorcpt"/>
</dbReference>
<dbReference type="GO" id="GO:0050909">
    <property type="term" value="P:sensory perception of taste"/>
    <property type="evidence" value="ECO:0007669"/>
    <property type="project" value="InterPro"/>
</dbReference>
<dbReference type="GO" id="GO:0005886">
    <property type="term" value="C:plasma membrane"/>
    <property type="evidence" value="ECO:0007669"/>
    <property type="project" value="UniProtKB-SubCell"/>
</dbReference>
<keyword evidence="2 6" id="KW-1003">Cell membrane</keyword>
<dbReference type="Pfam" id="PF08395">
    <property type="entry name" value="7tm_7"/>
    <property type="match status" value="1"/>
</dbReference>
<comment type="caution">
    <text evidence="6">Lacks conserved residue(s) required for the propagation of feature annotation.</text>
</comment>
<dbReference type="EnsemblMetazoa" id="LLOJ010853-RA">
    <property type="protein sequence ID" value="LLOJ010853-PA"/>
    <property type="gene ID" value="LLOJ010853"/>
</dbReference>
<evidence type="ECO:0000256" key="3">
    <source>
        <dbReference type="ARBA" id="ARBA00022692"/>
    </source>
</evidence>
<evidence type="ECO:0000256" key="5">
    <source>
        <dbReference type="ARBA" id="ARBA00023136"/>
    </source>
</evidence>
<feature type="transmembrane region" description="Helical" evidence="6">
    <location>
        <begin position="42"/>
        <end position="66"/>
    </location>
</feature>
<name>A0A3F2ZD79_LUTLO</name>
<keyword evidence="5 6" id="KW-0472">Membrane</keyword>
<evidence type="ECO:0000256" key="1">
    <source>
        <dbReference type="ARBA" id="ARBA00004651"/>
    </source>
</evidence>
<dbReference type="AlphaFoldDB" id="A0A3F2ZD79"/>
<comment type="subcellular location">
    <subcellularLocation>
        <location evidence="1 6">Cell membrane</location>
        <topology evidence="1 6">Multi-pass membrane protein</topology>
    </subcellularLocation>
</comment>
<keyword evidence="8" id="KW-1185">Reference proteome</keyword>
<feature type="transmembrane region" description="Helical" evidence="6">
    <location>
        <begin position="272"/>
        <end position="294"/>
    </location>
</feature>
<evidence type="ECO:0000256" key="4">
    <source>
        <dbReference type="ARBA" id="ARBA00022989"/>
    </source>
</evidence>
<comment type="function">
    <text evidence="6">Gustatory receptor which mediates acceptance or avoidance behavior, depending on its substrates.</text>
</comment>
<reference evidence="7" key="1">
    <citation type="submission" date="2020-05" db="UniProtKB">
        <authorList>
            <consortium name="EnsemblMetazoa"/>
        </authorList>
    </citation>
    <scope>IDENTIFICATION</scope>
    <source>
        <strain evidence="7">Jacobina</strain>
    </source>
</reference>
<evidence type="ECO:0000313" key="8">
    <source>
        <dbReference type="Proteomes" id="UP000092461"/>
    </source>
</evidence>
<keyword evidence="6" id="KW-0807">Transducer</keyword>
<dbReference type="VEuPathDB" id="VectorBase:LLOJ010853"/>
<dbReference type="GO" id="GO:0007165">
    <property type="term" value="P:signal transduction"/>
    <property type="evidence" value="ECO:0007669"/>
    <property type="project" value="UniProtKB-KW"/>
</dbReference>
<feature type="transmembrane region" description="Helical" evidence="6">
    <location>
        <begin position="141"/>
        <end position="162"/>
    </location>
</feature>
<sequence>MSFTDALGLLFSLQKPLLLPYNATIGTKNPSKSKIVNVLLKILYWIPLTLFLSIFVTEISLTNFYFDFTIPLFRGDESYIINIVLFIGALSPRIAVILMMCTNLKNRQTFLQLLKEIEMLENRLKRFSFKRKIKFFSKSNIHALLIIIIICILYFPTLISRMGNNYNAKALFFEINVMNVTIATYLMVFYYINFFSEITKIISFIILLTKTDRTFQELESILIAKYFLRIIPLMNCVLGQSILLHIIQYIFFCAMILYYYCWLLVDNDLREHISVALTWAAFSASVFLMIFFIYRGGNKLERKIQQLLDGHRYILCSFEDANQPKSLKFNKEQFQLWRFHIETRLLAGSSVAINYKGYYKVLSFIVTYFVIVVQFKQMTIN</sequence>
<comment type="similarity">
    <text evidence="6">Belongs to the insect chemoreceptor superfamily. Gustatory receptor (GR) family.</text>
</comment>
<feature type="transmembrane region" description="Helical" evidence="6">
    <location>
        <begin position="230"/>
        <end position="260"/>
    </location>
</feature>
<keyword evidence="3 6" id="KW-0812">Transmembrane</keyword>
<organism evidence="7 8">
    <name type="scientific">Lutzomyia longipalpis</name>
    <name type="common">Sand fly</name>
    <dbReference type="NCBI Taxonomy" id="7200"/>
    <lineage>
        <taxon>Eukaryota</taxon>
        <taxon>Metazoa</taxon>
        <taxon>Ecdysozoa</taxon>
        <taxon>Arthropoda</taxon>
        <taxon>Hexapoda</taxon>
        <taxon>Insecta</taxon>
        <taxon>Pterygota</taxon>
        <taxon>Neoptera</taxon>
        <taxon>Endopterygota</taxon>
        <taxon>Diptera</taxon>
        <taxon>Nematocera</taxon>
        <taxon>Psychodoidea</taxon>
        <taxon>Psychodidae</taxon>
        <taxon>Lutzomyia</taxon>
        <taxon>Lutzomyia</taxon>
    </lineage>
</organism>
<feature type="transmembrane region" description="Helical" evidence="6">
    <location>
        <begin position="78"/>
        <end position="101"/>
    </location>
</feature>
<feature type="transmembrane region" description="Helical" evidence="6">
    <location>
        <begin position="357"/>
        <end position="375"/>
    </location>
</feature>
<keyword evidence="4 6" id="KW-1133">Transmembrane helix</keyword>
<evidence type="ECO:0000256" key="6">
    <source>
        <dbReference type="RuleBase" id="RU363108"/>
    </source>
</evidence>
<proteinExistence type="inferred from homology"/>
<dbReference type="EMBL" id="AJWK01011309">
    <property type="status" value="NOT_ANNOTATED_CDS"/>
    <property type="molecule type" value="Genomic_DNA"/>
</dbReference>
<accession>A0A3F2ZD79</accession>
<dbReference type="Proteomes" id="UP000092461">
    <property type="component" value="Unassembled WGS sequence"/>
</dbReference>
<keyword evidence="6" id="KW-0675">Receptor</keyword>
<evidence type="ECO:0000313" key="7">
    <source>
        <dbReference type="EnsemblMetazoa" id="LLOJ010853-PA"/>
    </source>
</evidence>